<dbReference type="PROSITE" id="PS50893">
    <property type="entry name" value="ABC_TRANSPORTER_2"/>
    <property type="match status" value="2"/>
</dbReference>
<keyword evidence="9" id="KW-1185">Reference proteome</keyword>
<dbReference type="InterPro" id="IPR027417">
    <property type="entry name" value="P-loop_NTPase"/>
</dbReference>
<sequence length="611" mass="69522">MIQLKNLSKHFGNKTLFTDLNLILGQGQRVGLVGRNGTGKSTLFKLILGEEQAEDGEILIPKNYKIGALKQHLVFTEKTLVDETALALAEDDKYSIYKVEKILFGLGFSHEDLQKDPLSFSGGYQIRINLAKLLITEPNLLLLDEPTNYLDILSLRWLKNFLKSFDGEVILITHDRDFMDTVCTHTMGIVRQSLFMLEGNTHKFYAQLEANDEHYEKQKETQDKKRKELEEFIAKNKARASTAAQAQSKVKLLEKMDEMDSIVDEATLEFDFNYKDTPAKVLLDVKDLSFGYKENEILFKNISFTLKKGETLGIIGKNGKGKSTLLNNIAKELTPLSGTIEYHGTTTFGHFGQTNIAHLNPNNTIMDEIYVANSRLPESTVRGICGSMMFSKDDVKKKISLLSGGEKSRVMLGQILAKDVNLLFLDEPTNHLDMQSIDSLTKAIKNFAGSSIIVTHSEELLRQVCDRLIVFAKEGADYFDGTYDEFLEKIGWDEEEQDEQKEKVKEPKVNKKENKKLRAALIQERNKLTSPLKKEVDKLENSIMEIEDMIEKEQAQLIQASNQGDNSKVIELSKIVTQHEKEVEEKFELLEEKQLELDELMALYDKKLEEI</sequence>
<evidence type="ECO:0000256" key="1">
    <source>
        <dbReference type="ARBA" id="ARBA00022737"/>
    </source>
</evidence>
<keyword evidence="2" id="KW-0547">Nucleotide-binding</keyword>
<feature type="coiled-coil region" evidence="4">
    <location>
        <begin position="205"/>
        <end position="235"/>
    </location>
</feature>
<dbReference type="Pfam" id="PF12848">
    <property type="entry name" value="ABC_tran_Xtn"/>
    <property type="match status" value="1"/>
</dbReference>
<dbReference type="InterPro" id="IPR003593">
    <property type="entry name" value="AAA+_ATPase"/>
</dbReference>
<evidence type="ECO:0000256" key="4">
    <source>
        <dbReference type="SAM" id="Coils"/>
    </source>
</evidence>
<name>A0AAX2AAI3_9BACT</name>
<accession>A0AAX2AAI3</accession>
<dbReference type="EMBL" id="PDKM01000001">
    <property type="protein sequence ID" value="RXK11269.1"/>
    <property type="molecule type" value="Genomic_DNA"/>
</dbReference>
<dbReference type="InterPro" id="IPR032781">
    <property type="entry name" value="ABC_tran_Xtn"/>
</dbReference>
<feature type="coiled-coil region" evidence="4">
    <location>
        <begin position="536"/>
        <end position="610"/>
    </location>
</feature>
<organism evidence="7 9">
    <name type="scientific">Halarcobacter bivalviorum</name>
    <dbReference type="NCBI Taxonomy" id="663364"/>
    <lineage>
        <taxon>Bacteria</taxon>
        <taxon>Pseudomonadati</taxon>
        <taxon>Campylobacterota</taxon>
        <taxon>Epsilonproteobacteria</taxon>
        <taxon>Campylobacterales</taxon>
        <taxon>Arcobacteraceae</taxon>
        <taxon>Halarcobacter</taxon>
    </lineage>
</organism>
<dbReference type="EMBL" id="CP031217">
    <property type="protein sequence ID" value="AXH12163.1"/>
    <property type="molecule type" value="Genomic_DNA"/>
</dbReference>
<evidence type="ECO:0000313" key="7">
    <source>
        <dbReference type="EMBL" id="RXK11269.1"/>
    </source>
</evidence>
<dbReference type="PANTHER" id="PTHR19211:SF14">
    <property type="entry name" value="ATP-BINDING CASSETTE SUB-FAMILY F MEMBER 1"/>
    <property type="match status" value="1"/>
</dbReference>
<dbReference type="InterPro" id="IPR017871">
    <property type="entry name" value="ABC_transporter-like_CS"/>
</dbReference>
<dbReference type="Proteomes" id="UP000289193">
    <property type="component" value="Unassembled WGS sequence"/>
</dbReference>
<dbReference type="PANTHER" id="PTHR19211">
    <property type="entry name" value="ATP-BINDING TRANSPORT PROTEIN-RELATED"/>
    <property type="match status" value="1"/>
</dbReference>
<evidence type="ECO:0000256" key="3">
    <source>
        <dbReference type="ARBA" id="ARBA00022840"/>
    </source>
</evidence>
<gene>
    <name evidence="6" type="ORF">ABIV_1160</name>
    <name evidence="7" type="ORF">CRV05_02565</name>
</gene>
<reference evidence="7 9" key="1">
    <citation type="submission" date="2017-10" db="EMBL/GenBank/DDBJ databases">
        <title>Genomics of the genus Arcobacter.</title>
        <authorList>
            <person name="Perez-Cataluna A."/>
            <person name="Figueras M.J."/>
        </authorList>
    </citation>
    <scope>NUCLEOTIDE SEQUENCE [LARGE SCALE GENOMIC DNA]</scope>
    <source>
        <strain evidence="7 9">CECT 7835</strain>
    </source>
</reference>
<dbReference type="Gene3D" id="3.40.50.300">
    <property type="entry name" value="P-loop containing nucleotide triphosphate hydrolases"/>
    <property type="match status" value="2"/>
</dbReference>
<dbReference type="Proteomes" id="UP000253850">
    <property type="component" value="Chromosome"/>
</dbReference>
<dbReference type="CDD" id="cd03221">
    <property type="entry name" value="ABCF_EF-3"/>
    <property type="match status" value="2"/>
</dbReference>
<dbReference type="FunFam" id="3.40.50.300:FF:000011">
    <property type="entry name" value="Putative ABC transporter ATP-binding component"/>
    <property type="match status" value="1"/>
</dbReference>
<reference evidence="6 8" key="2">
    <citation type="submission" date="2018-07" db="EMBL/GenBank/DDBJ databases">
        <title>Complete genome of the Arcobacter bivalviorum type strain LMG 26154.</title>
        <authorList>
            <person name="Miller W.G."/>
            <person name="Yee E."/>
            <person name="Bono J.L."/>
        </authorList>
    </citation>
    <scope>NUCLEOTIDE SEQUENCE [LARGE SCALE GENOMIC DNA]</scope>
    <source>
        <strain evidence="6 8">LMG 26154</strain>
    </source>
</reference>
<dbReference type="InterPro" id="IPR003439">
    <property type="entry name" value="ABC_transporter-like_ATP-bd"/>
</dbReference>
<dbReference type="AlphaFoldDB" id="A0AAX2AAI3"/>
<protein>
    <submittedName>
        <fullName evidence="7">ABC transporter ATP-binding protein</fullName>
    </submittedName>
    <submittedName>
        <fullName evidence="6">ABC transporter, ATP-binding protein</fullName>
    </submittedName>
</protein>
<evidence type="ECO:0000313" key="9">
    <source>
        <dbReference type="Proteomes" id="UP000289193"/>
    </source>
</evidence>
<proteinExistence type="predicted"/>
<evidence type="ECO:0000313" key="6">
    <source>
        <dbReference type="EMBL" id="AXH12163.1"/>
    </source>
</evidence>
<dbReference type="RefSeq" id="WP_114839003.1">
    <property type="nucleotide sequence ID" value="NZ_CP031217.1"/>
</dbReference>
<evidence type="ECO:0000259" key="5">
    <source>
        <dbReference type="PROSITE" id="PS50893"/>
    </source>
</evidence>
<dbReference type="GO" id="GO:0016887">
    <property type="term" value="F:ATP hydrolysis activity"/>
    <property type="evidence" value="ECO:0007669"/>
    <property type="project" value="InterPro"/>
</dbReference>
<keyword evidence="1" id="KW-0677">Repeat</keyword>
<evidence type="ECO:0000313" key="8">
    <source>
        <dbReference type="Proteomes" id="UP000253850"/>
    </source>
</evidence>
<evidence type="ECO:0000256" key="2">
    <source>
        <dbReference type="ARBA" id="ARBA00022741"/>
    </source>
</evidence>
<dbReference type="Pfam" id="PF00005">
    <property type="entry name" value="ABC_tran"/>
    <property type="match status" value="2"/>
</dbReference>
<dbReference type="GO" id="GO:0005524">
    <property type="term" value="F:ATP binding"/>
    <property type="evidence" value="ECO:0007669"/>
    <property type="project" value="UniProtKB-KW"/>
</dbReference>
<dbReference type="SMART" id="SM00382">
    <property type="entry name" value="AAA"/>
    <property type="match status" value="2"/>
</dbReference>
<dbReference type="PROSITE" id="PS00211">
    <property type="entry name" value="ABC_TRANSPORTER_1"/>
    <property type="match status" value="1"/>
</dbReference>
<keyword evidence="3 7" id="KW-0067">ATP-binding</keyword>
<keyword evidence="4" id="KW-0175">Coiled coil</keyword>
<dbReference type="SUPFAM" id="SSF52540">
    <property type="entry name" value="P-loop containing nucleoside triphosphate hydrolases"/>
    <property type="match status" value="2"/>
</dbReference>
<dbReference type="InterPro" id="IPR050611">
    <property type="entry name" value="ABCF"/>
</dbReference>
<feature type="domain" description="ABC transporter" evidence="5">
    <location>
        <begin position="283"/>
        <end position="499"/>
    </location>
</feature>
<feature type="domain" description="ABC transporter" evidence="5">
    <location>
        <begin position="2"/>
        <end position="217"/>
    </location>
</feature>
<dbReference type="KEGG" id="hbv:ABIV_1160"/>